<dbReference type="Proteomes" id="UP000255326">
    <property type="component" value="Unassembled WGS sequence"/>
</dbReference>
<evidence type="ECO:0000313" key="2">
    <source>
        <dbReference type="EMBL" id="RDI41079.1"/>
    </source>
</evidence>
<dbReference type="EMBL" id="QQAY01000010">
    <property type="protein sequence ID" value="RDI41079.1"/>
    <property type="molecule type" value="Genomic_DNA"/>
</dbReference>
<comment type="caution">
    <text evidence="2">The sequence shown here is derived from an EMBL/GenBank/DDBJ whole genome shotgun (WGS) entry which is preliminary data.</text>
</comment>
<keyword evidence="1" id="KW-0732">Signal</keyword>
<sequence>MKKYKYFLIACSFLSLPFMSFKIANGYDSPYIGTIYPDNSFKKLQEVSAESYLNGNNLQGYKMINNPDIYVAKKILYKEKNQILKKYIGEYKALLWSYCKENKGQNIDPNRQVYFYFSMKKDDNCIFAQMAVVDIETNTTVYVRGNKSYY</sequence>
<feature type="chain" id="PRO_5017051824" evidence="1">
    <location>
        <begin position="27"/>
        <end position="150"/>
    </location>
</feature>
<gene>
    <name evidence="2" type="ORF">DFR59_11083</name>
</gene>
<dbReference type="RefSeq" id="WP_114746360.1">
    <property type="nucleotide sequence ID" value="NZ_QQAY01000010.1"/>
</dbReference>
<dbReference type="OrthoDB" id="2734296at2"/>
<dbReference type="AlphaFoldDB" id="A0A370GDC7"/>
<evidence type="ECO:0000313" key="3">
    <source>
        <dbReference type="Proteomes" id="UP000255326"/>
    </source>
</evidence>
<protein>
    <submittedName>
        <fullName evidence="2">Uncharacterized protein</fullName>
    </submittedName>
</protein>
<feature type="signal peptide" evidence="1">
    <location>
        <begin position="1"/>
        <end position="26"/>
    </location>
</feature>
<evidence type="ECO:0000256" key="1">
    <source>
        <dbReference type="SAM" id="SignalP"/>
    </source>
</evidence>
<keyword evidence="3" id="KW-1185">Reference proteome</keyword>
<name>A0A370GDC7_9BACI</name>
<reference evidence="2 3" key="1">
    <citation type="submission" date="2018-07" db="EMBL/GenBank/DDBJ databases">
        <title>Genomic Encyclopedia of Type Strains, Phase IV (KMG-IV): sequencing the most valuable type-strain genomes for metagenomic binning, comparative biology and taxonomic classification.</title>
        <authorList>
            <person name="Goeker M."/>
        </authorList>
    </citation>
    <scope>NUCLEOTIDE SEQUENCE [LARGE SCALE GENOMIC DNA]</scope>
    <source>
        <strain evidence="2 3">DSM 25281</strain>
    </source>
</reference>
<organism evidence="2 3">
    <name type="scientific">Falsibacillus pallidus</name>
    <dbReference type="NCBI Taxonomy" id="493781"/>
    <lineage>
        <taxon>Bacteria</taxon>
        <taxon>Bacillati</taxon>
        <taxon>Bacillota</taxon>
        <taxon>Bacilli</taxon>
        <taxon>Bacillales</taxon>
        <taxon>Bacillaceae</taxon>
        <taxon>Falsibacillus</taxon>
    </lineage>
</organism>
<proteinExistence type="predicted"/>
<accession>A0A370GDC7</accession>